<dbReference type="EMBL" id="FNHB01000007">
    <property type="protein sequence ID" value="SDM75379.1"/>
    <property type="molecule type" value="Genomic_DNA"/>
</dbReference>
<organism evidence="8 9">
    <name type="scientific">Dendrosporobacter quercicolus</name>
    <dbReference type="NCBI Taxonomy" id="146817"/>
    <lineage>
        <taxon>Bacteria</taxon>
        <taxon>Bacillati</taxon>
        <taxon>Bacillota</taxon>
        <taxon>Negativicutes</taxon>
        <taxon>Selenomonadales</taxon>
        <taxon>Sporomusaceae</taxon>
        <taxon>Dendrosporobacter</taxon>
    </lineage>
</organism>
<dbReference type="PROSITE" id="PS50110">
    <property type="entry name" value="RESPONSE_REGULATORY"/>
    <property type="match status" value="1"/>
</dbReference>
<dbReference type="CDD" id="cd00383">
    <property type="entry name" value="trans_reg_C"/>
    <property type="match status" value="1"/>
</dbReference>
<keyword evidence="2 5" id="KW-0238">DNA-binding</keyword>
<dbReference type="InterPro" id="IPR001867">
    <property type="entry name" value="OmpR/PhoB-type_DNA-bd"/>
</dbReference>
<name>A0A1G9VT21_9FIRM</name>
<dbReference type="Gene3D" id="1.10.10.10">
    <property type="entry name" value="Winged helix-like DNA-binding domain superfamily/Winged helix DNA-binding domain"/>
    <property type="match status" value="1"/>
</dbReference>
<dbReference type="GO" id="GO:0000156">
    <property type="term" value="F:phosphorelay response regulator activity"/>
    <property type="evidence" value="ECO:0007669"/>
    <property type="project" value="TreeGrafter"/>
</dbReference>
<evidence type="ECO:0000259" key="7">
    <source>
        <dbReference type="PROSITE" id="PS51755"/>
    </source>
</evidence>
<dbReference type="InterPro" id="IPR039420">
    <property type="entry name" value="WalR-like"/>
</dbReference>
<accession>A0A1G9VT21</accession>
<evidence type="ECO:0000256" key="4">
    <source>
        <dbReference type="PROSITE-ProRule" id="PRU00169"/>
    </source>
</evidence>
<dbReference type="RefSeq" id="WP_173812713.1">
    <property type="nucleotide sequence ID" value="NZ_FNHB01000007.1"/>
</dbReference>
<dbReference type="Proteomes" id="UP000214880">
    <property type="component" value="Unassembled WGS sequence"/>
</dbReference>
<feature type="DNA-binding region" description="OmpR/PhoB-type" evidence="5">
    <location>
        <begin position="128"/>
        <end position="222"/>
    </location>
</feature>
<dbReference type="PANTHER" id="PTHR48111">
    <property type="entry name" value="REGULATOR OF RPOS"/>
    <property type="match status" value="1"/>
</dbReference>
<dbReference type="Gene3D" id="3.40.50.2300">
    <property type="match status" value="1"/>
</dbReference>
<dbReference type="PROSITE" id="PS51755">
    <property type="entry name" value="OMPR_PHOB"/>
    <property type="match status" value="1"/>
</dbReference>
<protein>
    <submittedName>
        <fullName evidence="8">Two-component system, OmpR family, response regulator CssR</fullName>
    </submittedName>
</protein>
<evidence type="ECO:0000313" key="9">
    <source>
        <dbReference type="Proteomes" id="UP000214880"/>
    </source>
</evidence>
<dbReference type="Pfam" id="PF00072">
    <property type="entry name" value="Response_reg"/>
    <property type="match status" value="1"/>
</dbReference>
<evidence type="ECO:0000313" key="8">
    <source>
        <dbReference type="EMBL" id="SDM75379.1"/>
    </source>
</evidence>
<keyword evidence="4" id="KW-0597">Phosphoprotein</keyword>
<reference evidence="8 9" key="1">
    <citation type="submission" date="2016-10" db="EMBL/GenBank/DDBJ databases">
        <authorList>
            <person name="de Groot N.N."/>
        </authorList>
    </citation>
    <scope>NUCLEOTIDE SEQUENCE [LARGE SCALE GENOMIC DNA]</scope>
    <source>
        <strain evidence="8 9">DSM 1736</strain>
    </source>
</reference>
<sequence length="222" mass="25945">MDYKIYLLENNAAFRQVLAYCFEQEGWNVQSFGETDAPLARVRECPDLWILDADGEAGFRVMKAVKEQTVDVPIILTSEKERIINRVLGLEFGCYDVVIKPFAPRELVLRVHRLILEHAKQSSLAIDRQMIKLQNYFIDLDQRVVSSDEGNFKLTSKEFELLYLLARNQGLALSREQIIRAIWGEDYYGSDRVVDDLMRRMRRKLKKLRVETLYGFGYRIIA</sequence>
<feature type="modified residue" description="4-aspartylphosphate" evidence="4">
    <location>
        <position position="52"/>
    </location>
</feature>
<evidence type="ECO:0000256" key="2">
    <source>
        <dbReference type="ARBA" id="ARBA00023125"/>
    </source>
</evidence>
<evidence type="ECO:0000256" key="5">
    <source>
        <dbReference type="PROSITE-ProRule" id="PRU01091"/>
    </source>
</evidence>
<dbReference type="GO" id="GO:0006355">
    <property type="term" value="P:regulation of DNA-templated transcription"/>
    <property type="evidence" value="ECO:0007669"/>
    <property type="project" value="InterPro"/>
</dbReference>
<dbReference type="SUPFAM" id="SSF52172">
    <property type="entry name" value="CheY-like"/>
    <property type="match status" value="1"/>
</dbReference>
<keyword evidence="9" id="KW-1185">Reference proteome</keyword>
<feature type="domain" description="Response regulatory" evidence="6">
    <location>
        <begin position="4"/>
        <end position="115"/>
    </location>
</feature>
<dbReference type="GO" id="GO:0032993">
    <property type="term" value="C:protein-DNA complex"/>
    <property type="evidence" value="ECO:0007669"/>
    <property type="project" value="TreeGrafter"/>
</dbReference>
<dbReference type="SMART" id="SM00448">
    <property type="entry name" value="REC"/>
    <property type="match status" value="1"/>
</dbReference>
<dbReference type="InterPro" id="IPR001789">
    <property type="entry name" value="Sig_transdc_resp-reg_receiver"/>
</dbReference>
<keyword evidence="3" id="KW-0804">Transcription</keyword>
<keyword evidence="1" id="KW-0805">Transcription regulation</keyword>
<dbReference type="GO" id="GO:0005829">
    <property type="term" value="C:cytosol"/>
    <property type="evidence" value="ECO:0007669"/>
    <property type="project" value="TreeGrafter"/>
</dbReference>
<dbReference type="InterPro" id="IPR036388">
    <property type="entry name" value="WH-like_DNA-bd_sf"/>
</dbReference>
<dbReference type="SMART" id="SM00862">
    <property type="entry name" value="Trans_reg_C"/>
    <property type="match status" value="1"/>
</dbReference>
<evidence type="ECO:0000256" key="3">
    <source>
        <dbReference type="ARBA" id="ARBA00023163"/>
    </source>
</evidence>
<gene>
    <name evidence="8" type="ORF">SAMN04488502_10734</name>
</gene>
<dbReference type="Pfam" id="PF00486">
    <property type="entry name" value="Trans_reg_C"/>
    <property type="match status" value="1"/>
</dbReference>
<dbReference type="InterPro" id="IPR011006">
    <property type="entry name" value="CheY-like_superfamily"/>
</dbReference>
<dbReference type="GO" id="GO:0000976">
    <property type="term" value="F:transcription cis-regulatory region binding"/>
    <property type="evidence" value="ECO:0007669"/>
    <property type="project" value="TreeGrafter"/>
</dbReference>
<proteinExistence type="predicted"/>
<dbReference type="SUPFAM" id="SSF46894">
    <property type="entry name" value="C-terminal effector domain of the bipartite response regulators"/>
    <property type="match status" value="1"/>
</dbReference>
<evidence type="ECO:0000259" key="6">
    <source>
        <dbReference type="PROSITE" id="PS50110"/>
    </source>
</evidence>
<dbReference type="STRING" id="146817.SAMN04488502_10734"/>
<dbReference type="InterPro" id="IPR016032">
    <property type="entry name" value="Sig_transdc_resp-reg_C-effctor"/>
</dbReference>
<dbReference type="AlphaFoldDB" id="A0A1G9VT21"/>
<dbReference type="PANTHER" id="PTHR48111:SF24">
    <property type="entry name" value="TRANSCRIPTIONAL REGULATORY PROTEIN CSSR"/>
    <property type="match status" value="1"/>
</dbReference>
<evidence type="ECO:0000256" key="1">
    <source>
        <dbReference type="ARBA" id="ARBA00023015"/>
    </source>
</evidence>
<feature type="domain" description="OmpR/PhoB-type" evidence="7">
    <location>
        <begin position="128"/>
        <end position="222"/>
    </location>
</feature>